<gene>
    <name evidence="7" type="ORF">EV659_103386</name>
</gene>
<evidence type="ECO:0000256" key="6">
    <source>
        <dbReference type="SAM" id="SignalP"/>
    </source>
</evidence>
<organism evidence="7 8">
    <name type="scientific">Rhodothalassium salexigens DSM 2132</name>
    <dbReference type="NCBI Taxonomy" id="1188247"/>
    <lineage>
        <taxon>Bacteria</taxon>
        <taxon>Pseudomonadati</taxon>
        <taxon>Pseudomonadota</taxon>
        <taxon>Alphaproteobacteria</taxon>
        <taxon>Rhodothalassiales</taxon>
        <taxon>Rhodothalassiaceae</taxon>
        <taxon>Rhodothalassium</taxon>
    </lineage>
</organism>
<dbReference type="SUPFAM" id="SSF53807">
    <property type="entry name" value="Helical backbone' metal receptor"/>
    <property type="match status" value="1"/>
</dbReference>
<dbReference type="GO" id="GO:0006829">
    <property type="term" value="P:zinc ion transport"/>
    <property type="evidence" value="ECO:0007669"/>
    <property type="project" value="UniProtKB-KW"/>
</dbReference>
<reference evidence="7 8" key="1">
    <citation type="submission" date="2019-03" db="EMBL/GenBank/DDBJ databases">
        <title>Genomic Encyclopedia of Type Strains, Phase IV (KMG-IV): sequencing the most valuable type-strain genomes for metagenomic binning, comparative biology and taxonomic classification.</title>
        <authorList>
            <person name="Goeker M."/>
        </authorList>
    </citation>
    <scope>NUCLEOTIDE SEQUENCE [LARGE SCALE GENOMIC DNA]</scope>
    <source>
        <strain evidence="7 8">DSM 2132</strain>
    </source>
</reference>
<dbReference type="InParanoid" id="A0A4R2PLK4"/>
<evidence type="ECO:0000256" key="2">
    <source>
        <dbReference type="ARBA" id="ARBA00015915"/>
    </source>
</evidence>
<dbReference type="PANTHER" id="PTHR42953">
    <property type="entry name" value="HIGH-AFFINITY ZINC UPTAKE SYSTEM PROTEIN ZNUA-RELATED"/>
    <property type="match status" value="1"/>
</dbReference>
<keyword evidence="5" id="KW-0406">Ion transport</keyword>
<dbReference type="PANTHER" id="PTHR42953:SF3">
    <property type="entry name" value="HIGH-AFFINITY ZINC UPTAKE SYSTEM PROTEIN ZNUA"/>
    <property type="match status" value="1"/>
</dbReference>
<dbReference type="EMBL" id="SLXO01000003">
    <property type="protein sequence ID" value="TCP36493.1"/>
    <property type="molecule type" value="Genomic_DNA"/>
</dbReference>
<dbReference type="AlphaFoldDB" id="A0A4R2PLK4"/>
<feature type="signal peptide" evidence="6">
    <location>
        <begin position="1"/>
        <end position="28"/>
    </location>
</feature>
<evidence type="ECO:0000256" key="5">
    <source>
        <dbReference type="ARBA" id="ARBA00022906"/>
    </source>
</evidence>
<evidence type="ECO:0000256" key="4">
    <source>
        <dbReference type="ARBA" id="ARBA00022729"/>
    </source>
</evidence>
<evidence type="ECO:0000256" key="1">
    <source>
        <dbReference type="ARBA" id="ARBA00011028"/>
    </source>
</evidence>
<dbReference type="InterPro" id="IPR006127">
    <property type="entry name" value="ZnuA-like"/>
</dbReference>
<dbReference type="InterPro" id="IPR050492">
    <property type="entry name" value="Bact_metal-bind_prot9"/>
</dbReference>
<name>A0A4R2PLK4_RHOSA</name>
<keyword evidence="8" id="KW-1185">Reference proteome</keyword>
<keyword evidence="5" id="KW-0862">Zinc</keyword>
<proteinExistence type="inferred from homology"/>
<dbReference type="Gene3D" id="3.40.50.1980">
    <property type="entry name" value="Nitrogenase molybdenum iron protein domain"/>
    <property type="match status" value="2"/>
</dbReference>
<comment type="caution">
    <text evidence="7">The sequence shown here is derived from an EMBL/GenBank/DDBJ whole genome shotgun (WGS) entry which is preliminary data.</text>
</comment>
<accession>A0A4R2PLK4</accession>
<evidence type="ECO:0000256" key="3">
    <source>
        <dbReference type="ARBA" id="ARBA00022448"/>
    </source>
</evidence>
<dbReference type="Pfam" id="PF01297">
    <property type="entry name" value="ZnuA"/>
    <property type="match status" value="1"/>
</dbReference>
<keyword evidence="5" id="KW-0864">Zinc transport</keyword>
<dbReference type="Proteomes" id="UP000295399">
    <property type="component" value="Unassembled WGS sequence"/>
</dbReference>
<comment type="similarity">
    <text evidence="1">Belongs to the bacterial solute-binding protein 9 family.</text>
</comment>
<sequence>MVVRFFLTRRAALLGLGALALAPVCARAQVRPTVFVSIRPQKSFVDRIAGDFVQVEVMVPPGASPATYEPSPRQMLALADAVAWFRIGVPFEKTWAPRIAANHPQLEIVDTRQSIAFPPAPANGGKRNPHIWLSPRLVQRQSESIRDALSNLFPEQAQQFAAGQAAFAADLAALDAELTSRFAGVQNRRFMIYHPALYYFAQDYELEQIAIEADGQEPGPASLARIIEAARAADIHVIFVQQEFSQSAAQAVAREIDGEVVTLAPLAENMLENTRDIADALLRAMK</sequence>
<keyword evidence="4 6" id="KW-0732">Signal</keyword>
<keyword evidence="3" id="KW-0813">Transport</keyword>
<protein>
    <recommendedName>
        <fullName evidence="2">High-affinity zinc uptake system protein ZnuA</fullName>
    </recommendedName>
</protein>
<dbReference type="FunCoup" id="A0A4R2PLK4">
    <property type="interactions" value="150"/>
</dbReference>
<dbReference type="OrthoDB" id="9793396at2"/>
<feature type="chain" id="PRO_5020663988" description="High-affinity zinc uptake system protein ZnuA" evidence="6">
    <location>
        <begin position="29"/>
        <end position="286"/>
    </location>
</feature>
<evidence type="ECO:0000313" key="7">
    <source>
        <dbReference type="EMBL" id="TCP36493.1"/>
    </source>
</evidence>
<evidence type="ECO:0000313" key="8">
    <source>
        <dbReference type="Proteomes" id="UP000295399"/>
    </source>
</evidence>
<dbReference type="GO" id="GO:0046872">
    <property type="term" value="F:metal ion binding"/>
    <property type="evidence" value="ECO:0007669"/>
    <property type="project" value="InterPro"/>
</dbReference>